<evidence type="ECO:0000256" key="2">
    <source>
        <dbReference type="SAM" id="MobiDB-lite"/>
    </source>
</evidence>
<dbReference type="InterPro" id="IPR007111">
    <property type="entry name" value="NACHT_NTPase"/>
</dbReference>
<gene>
    <name evidence="4" type="ORF">Agabi119p4_9604</name>
</gene>
<dbReference type="Gene3D" id="3.40.50.300">
    <property type="entry name" value="P-loop containing nucleotide triphosphate hydrolases"/>
    <property type="match status" value="1"/>
</dbReference>
<dbReference type="PANTHER" id="PTHR10039:SF14">
    <property type="entry name" value="NACHT DOMAIN-CONTAINING PROTEIN"/>
    <property type="match status" value="1"/>
</dbReference>
<feature type="region of interest" description="Disordered" evidence="2">
    <location>
        <begin position="70"/>
        <end position="128"/>
    </location>
</feature>
<accession>A0A8H7C352</accession>
<dbReference type="InterPro" id="IPR027417">
    <property type="entry name" value="P-loop_NTPase"/>
</dbReference>
<reference evidence="4 5" key="1">
    <citation type="journal article" name="Sci. Rep.">
        <title>Telomere-to-telomere assembled and centromere annotated genomes of the two main subspecies of the button mushroom Agaricus bisporus reveal especially polymorphic chromosome ends.</title>
        <authorList>
            <person name="Sonnenberg A.S.M."/>
            <person name="Sedaghat-Telgerd N."/>
            <person name="Lavrijssen B."/>
            <person name="Ohm R.A."/>
            <person name="Hendrickx P.M."/>
            <person name="Scholtmeijer K."/>
            <person name="Baars J.J.P."/>
            <person name="van Peer A."/>
        </authorList>
    </citation>
    <scope>NUCLEOTIDE SEQUENCE [LARGE SCALE GENOMIC DNA]</scope>
    <source>
        <strain evidence="4 5">H119_p4</strain>
    </source>
</reference>
<comment type="caution">
    <text evidence="4">The sequence shown here is derived from an EMBL/GenBank/DDBJ whole genome shotgun (WGS) entry which is preliminary data.</text>
</comment>
<dbReference type="EMBL" id="JABXXO010000013">
    <property type="protein sequence ID" value="KAF7761612.1"/>
    <property type="molecule type" value="Genomic_DNA"/>
</dbReference>
<dbReference type="Proteomes" id="UP000629468">
    <property type="component" value="Unassembled WGS sequence"/>
</dbReference>
<dbReference type="PROSITE" id="PS50837">
    <property type="entry name" value="NACHT"/>
    <property type="match status" value="1"/>
</dbReference>
<evidence type="ECO:0000256" key="1">
    <source>
        <dbReference type="ARBA" id="ARBA00022737"/>
    </source>
</evidence>
<dbReference type="InterPro" id="IPR056884">
    <property type="entry name" value="NPHP3-like_N"/>
</dbReference>
<dbReference type="PANTHER" id="PTHR10039">
    <property type="entry name" value="AMELOGENIN"/>
    <property type="match status" value="1"/>
</dbReference>
<sequence>MLKYFLHLPWRLRRPPSPKPPQADTSNATGVPPSSHSPSQLSDPVAAAQNISGANQLTHDSQPVTSLVQSTQALSPHGSVVPPPTHLVSPSKASDSDTSQNQGPLATSRPSTPSLHHHLLRSQDGKPGNLYVQNTHESRNVVVEGNMNQVYYYANTIVNDSNTFMEKLLERTILGAAFDSSARDPPPRCHPGTRLSILARCLEFIVNASGERKMRWVFGAAGVGKSAIMQNVAESPLPSVSKRVSIFFSINGRNDGTKTIMTLAYQLAAKCELYRQFIEYEVTRDPSLLQSSVPVQFQKFVIEPFIHHPQLNSAGRVLIIIDGLDECDNSRTQKELLQLISDFCSTCPSSPVVWIIASRPEAHITAFFAQDHVKAVYEKEEILIDSDGARDDVEKFLRSELTNIQREFSLNPQWPPEQDLWKLASAAGGLFVYADTVIKHIGDSDFGNPTSQLNDVLKVIDAHPLPDVRQEEHPMARLDALYAQILSSVPKRGMANTRKILLALVLESKKKEHLQTGNFLVFCNWLGMTCDDAYAAIRPLNSLLNSPSREEAHMKVLRPFHKSFMDYISDHARSELFTDIELEAYNLTVQCSFRILEQAPDGIDFRNNIYSSIRGSGSVPAGPLAHGPGTGSNISLTWPVGEGVFWDNDERGRRCFNWLSQILWRGLEKENQSLLQSLVFEKSQRDELMKHGLLKLVPTSALDSTYIVIWTIKLQFARPTATTGNVSKPWYQFCTHKRTGNWGRGQDENWTTEFGLINIGISYEEPASYACPSCLKRLKQQLVDCKTRSPDHLVTILFTSTGTCFVEFQFIDLDDGVSEWTYWFLYELSEEERRILGSTV</sequence>
<protein>
    <recommendedName>
        <fullName evidence="3">NACHT domain-containing protein</fullName>
    </recommendedName>
</protein>
<keyword evidence="1" id="KW-0677">Repeat</keyword>
<evidence type="ECO:0000313" key="5">
    <source>
        <dbReference type="Proteomes" id="UP000629468"/>
    </source>
</evidence>
<feature type="region of interest" description="Disordered" evidence="2">
    <location>
        <begin position="11"/>
        <end position="45"/>
    </location>
</feature>
<proteinExistence type="predicted"/>
<name>A0A8H7C352_AGABI</name>
<dbReference type="AlphaFoldDB" id="A0A8H7C352"/>
<feature type="compositionally biased region" description="Polar residues" evidence="2">
    <location>
        <begin position="23"/>
        <end position="42"/>
    </location>
</feature>
<evidence type="ECO:0000259" key="3">
    <source>
        <dbReference type="PROSITE" id="PS50837"/>
    </source>
</evidence>
<organism evidence="4 5">
    <name type="scientific">Agaricus bisporus var. burnettii</name>
    <dbReference type="NCBI Taxonomy" id="192524"/>
    <lineage>
        <taxon>Eukaryota</taxon>
        <taxon>Fungi</taxon>
        <taxon>Dikarya</taxon>
        <taxon>Basidiomycota</taxon>
        <taxon>Agaricomycotina</taxon>
        <taxon>Agaricomycetes</taxon>
        <taxon>Agaricomycetidae</taxon>
        <taxon>Agaricales</taxon>
        <taxon>Agaricineae</taxon>
        <taxon>Agaricaceae</taxon>
        <taxon>Agaricus</taxon>
    </lineage>
</organism>
<feature type="compositionally biased region" description="Polar residues" evidence="2">
    <location>
        <begin position="91"/>
        <end position="114"/>
    </location>
</feature>
<dbReference type="Pfam" id="PF24883">
    <property type="entry name" value="NPHP3_N"/>
    <property type="match status" value="1"/>
</dbReference>
<evidence type="ECO:0000313" key="4">
    <source>
        <dbReference type="EMBL" id="KAF7761612.1"/>
    </source>
</evidence>
<feature type="domain" description="NACHT" evidence="3">
    <location>
        <begin position="213"/>
        <end position="362"/>
    </location>
</feature>
<dbReference type="SUPFAM" id="SSF52540">
    <property type="entry name" value="P-loop containing nucleoside triphosphate hydrolases"/>
    <property type="match status" value="1"/>
</dbReference>